<dbReference type="PANTHER" id="PTHR21240:SF19">
    <property type="entry name" value="CATALYTIC_ HYDROLASE"/>
    <property type="match status" value="1"/>
</dbReference>
<dbReference type="Proteomes" id="UP000663792">
    <property type="component" value="Unassembled WGS sequence"/>
</dbReference>
<keyword evidence="1" id="KW-0456">Lyase</keyword>
<accession>A0A939C2V3</accession>
<dbReference type="CDD" id="cd01292">
    <property type="entry name" value="metallo-dependent_hydrolases"/>
    <property type="match status" value="1"/>
</dbReference>
<sequence length="339" mass="37832">MQIDAHTHILSLASDADFTKQYGREGSLCIYRAHGRMPSHRCPTEHEWEAVETEDGMDGFGVVGPDETVAAHPGFDKLVALAISPQWLDGRLIGTVDVHGQTDVTGDPHPERCNEYIAGCVRQQPETIIGFGSVNPRYRGVRAAVDELGRMVEQDGLSGVKLYPMYQHWSPADREYAFPIYAAARDLGIPVMIHQAGSTRIDAKMEYARPAMLDDLGREFRDLKVIIAHCGTPWVDEAMFMLTKHPNFYTEISYHIATVTRRDLFLYLSRAEPMFVPLEKIMFGTDYPGFLYDPVALRDKLLTVNEEADRLGLPPIAQHKLDGVMGDNFAALLGLEVAA</sequence>
<protein>
    <submittedName>
        <fullName evidence="3">Amidohydrolase</fullName>
    </submittedName>
</protein>
<dbReference type="AlphaFoldDB" id="A0A939C2V3"/>
<dbReference type="GO" id="GO:0016831">
    <property type="term" value="F:carboxy-lyase activity"/>
    <property type="evidence" value="ECO:0007669"/>
    <property type="project" value="InterPro"/>
</dbReference>
<reference evidence="3" key="1">
    <citation type="submission" date="2021-01" db="EMBL/GenBank/DDBJ databases">
        <title>YIM 132084 draft genome.</title>
        <authorList>
            <person name="An D."/>
        </authorList>
    </citation>
    <scope>NUCLEOTIDE SEQUENCE</scope>
    <source>
        <strain evidence="3">YIM 132084</strain>
    </source>
</reference>
<dbReference type="Pfam" id="PF04909">
    <property type="entry name" value="Amidohydro_2"/>
    <property type="match status" value="1"/>
</dbReference>
<dbReference type="InterPro" id="IPR006680">
    <property type="entry name" value="Amidohydro-rel"/>
</dbReference>
<gene>
    <name evidence="3" type="ORF">JL106_15560</name>
</gene>
<comment type="caution">
    <text evidence="3">The sequence shown here is derived from an EMBL/GenBank/DDBJ whole genome shotgun (WGS) entry which is preliminary data.</text>
</comment>
<evidence type="ECO:0000259" key="2">
    <source>
        <dbReference type="Pfam" id="PF04909"/>
    </source>
</evidence>
<dbReference type="SUPFAM" id="SSF51556">
    <property type="entry name" value="Metallo-dependent hydrolases"/>
    <property type="match status" value="1"/>
</dbReference>
<dbReference type="GO" id="GO:0016787">
    <property type="term" value="F:hydrolase activity"/>
    <property type="evidence" value="ECO:0007669"/>
    <property type="project" value="InterPro"/>
</dbReference>
<dbReference type="EMBL" id="JAERWK010000020">
    <property type="protein sequence ID" value="MBM9468699.1"/>
    <property type="molecule type" value="Genomic_DNA"/>
</dbReference>
<evidence type="ECO:0000313" key="4">
    <source>
        <dbReference type="Proteomes" id="UP000663792"/>
    </source>
</evidence>
<name>A0A939C2V3_9ACTN</name>
<evidence type="ECO:0000256" key="1">
    <source>
        <dbReference type="ARBA" id="ARBA00023239"/>
    </source>
</evidence>
<keyword evidence="4" id="KW-1185">Reference proteome</keyword>
<dbReference type="InterPro" id="IPR032466">
    <property type="entry name" value="Metal_Hydrolase"/>
</dbReference>
<organism evidence="3 4">
    <name type="scientific">Nakamurella leprariae</name>
    <dbReference type="NCBI Taxonomy" id="2803911"/>
    <lineage>
        <taxon>Bacteria</taxon>
        <taxon>Bacillati</taxon>
        <taxon>Actinomycetota</taxon>
        <taxon>Actinomycetes</taxon>
        <taxon>Nakamurellales</taxon>
        <taxon>Nakamurellaceae</taxon>
        <taxon>Nakamurella</taxon>
    </lineage>
</organism>
<proteinExistence type="predicted"/>
<dbReference type="PANTHER" id="PTHR21240">
    <property type="entry name" value="2-AMINO-3-CARBOXYLMUCONATE-6-SEMIALDEHYDE DECARBOXYLASE"/>
    <property type="match status" value="1"/>
</dbReference>
<dbReference type="RefSeq" id="WP_205261645.1">
    <property type="nucleotide sequence ID" value="NZ_JAERWK010000020.1"/>
</dbReference>
<feature type="domain" description="Amidohydrolase-related" evidence="2">
    <location>
        <begin position="112"/>
        <end position="334"/>
    </location>
</feature>
<dbReference type="InterPro" id="IPR032465">
    <property type="entry name" value="ACMSD"/>
</dbReference>
<evidence type="ECO:0000313" key="3">
    <source>
        <dbReference type="EMBL" id="MBM9468699.1"/>
    </source>
</evidence>
<dbReference type="Gene3D" id="3.20.20.140">
    <property type="entry name" value="Metal-dependent hydrolases"/>
    <property type="match status" value="1"/>
</dbReference>